<dbReference type="Pfam" id="PF24681">
    <property type="entry name" value="Kelch_KLHDC2_KLHL20_DRC7"/>
    <property type="match status" value="1"/>
</dbReference>
<evidence type="ECO:0000256" key="6">
    <source>
        <dbReference type="SAM" id="MobiDB-lite"/>
    </source>
</evidence>
<dbReference type="InterPro" id="IPR023828">
    <property type="entry name" value="Peptidase_S8_Ser-AS"/>
</dbReference>
<dbReference type="InterPro" id="IPR015500">
    <property type="entry name" value="Peptidase_S8_subtilisin-rel"/>
</dbReference>
<keyword evidence="2 5" id="KW-0645">Protease</keyword>
<feature type="domain" description="Peptidase S8/S53" evidence="8">
    <location>
        <begin position="188"/>
        <end position="456"/>
    </location>
</feature>
<feature type="active site" description="Charge relay system" evidence="5">
    <location>
        <position position="246"/>
    </location>
</feature>
<dbReference type="STRING" id="561176.SAMN04488561_4028"/>
<dbReference type="InterPro" id="IPR008969">
    <property type="entry name" value="CarboxyPept-like_regulatory"/>
</dbReference>
<dbReference type="NCBIfam" id="NF038128">
    <property type="entry name" value="choice_anch_J"/>
    <property type="match status" value="1"/>
</dbReference>
<dbReference type="Pfam" id="PF07675">
    <property type="entry name" value="Cleaved_Adhesin"/>
    <property type="match status" value="1"/>
</dbReference>
<dbReference type="Gene3D" id="2.60.120.200">
    <property type="match status" value="1"/>
</dbReference>
<dbReference type="InterPro" id="IPR050131">
    <property type="entry name" value="Peptidase_S8_subtilisin-like"/>
</dbReference>
<keyword evidence="11" id="KW-1185">Reference proteome</keyword>
<dbReference type="InterPro" id="IPR000209">
    <property type="entry name" value="Peptidase_S8/S53_dom"/>
</dbReference>
<dbReference type="Pfam" id="PF13620">
    <property type="entry name" value="CarboxypepD_reg"/>
    <property type="match status" value="2"/>
</dbReference>
<dbReference type="PRINTS" id="PR00723">
    <property type="entry name" value="SUBTILISIN"/>
</dbReference>
<dbReference type="Pfam" id="PF01344">
    <property type="entry name" value="Kelch_1"/>
    <property type="match status" value="1"/>
</dbReference>
<dbReference type="Pfam" id="PF00082">
    <property type="entry name" value="Peptidase_S8"/>
    <property type="match status" value="1"/>
</dbReference>
<evidence type="ECO:0000256" key="1">
    <source>
        <dbReference type="ARBA" id="ARBA00011073"/>
    </source>
</evidence>
<dbReference type="SMART" id="SM00612">
    <property type="entry name" value="Kelch"/>
    <property type="match status" value="5"/>
</dbReference>
<sequence length="1353" mass="138926">MRTHERVRWFTTASAAAALLLALVPAADGADGAQMATAERKIEPELRDTLAEGAPSDVVIEFAQPDGLAGELAAAAAVPDWTARGEAVADALRDAARTSQADVVAELEARGVRYESFWITNTIIVEGASEQLATVAAADGAVTGVREPDTVALEEPVAAAPVRTAAATGVEWGVANIRADQVWEQTRGEGVVVASIDSGAQFDHPALVGSYRGNRHDGSFDHAYNWWDPSAVCGDPSTAPCDNVGHGSHTIGTMVGDDGAGNRIGVAPGATWISAKGCEFDGCSEFGLTSAAQWVLQPTDLDGRNPDSARRPDIVNNSWSGPAGDDWFRDIVRAWRAAGIFPVFSNGNTGPACGTAGAPGEYAEVYAVGNHNVNDRISFDSSRGPGTGGDTKPDISAPGTAVRSSVPGGGYAVYSGTSMAAPHVAGTVALLWSAAPSLAGDVDATRRLLDDGARDTDDTSCGGTADDNNVYGEGRLDALAVIASAPTGDVGTLSGTVTDAATGAPVEGAELSVTGPASRGTATDASGAYRLSLSAGSYDVTVSVFGYAPVRLDGVAVTADATTVEDLALTPLERVAVSGVVTDGSGAGWPLDARVDVDGTPLTTVTDPVTGAYELQVPVGAATLTVTPRYPGYVPETTTLDLTAATTADVAVAVDTDTCTAPGYGRGSAGLHESFDDPETPAGWSLVDHAGTGQGWTFDDPGGHGNRTGGSGGFAVLDSDAYGEDGEQDASLVTPAVDLTGVDRPVLEFRTDLQHYWFERGDVDVSLDGGTSWQNVYRQRADLRGPAVVRVPVPAAADRSGVLLRFHYVGGQHTWWWQVDDVYLGDSGCEPAPGGLVVGTVTSTHTGSPVPGAEVAAGATAATTAEDGRYWLFAAAGRQRVTVSGGELAPSARSVRVAAGAVTPYDVALGAGRLEATPAVVEATAGRPGVVTATFTVTNTGDRPASFRLEERDGAGFASAQTPPADPVAAVDSVRRVPAEVSPLPGSARPTQAGAGGPRLDAAPWVDLAPYPTRVKDSVAGVLDGRLYSFGGSLGDGPPLRTAYAYDEAAGSWTELAPLPMGRQKPAGAFLGGRFVLSGGWGDDLQPVAATSIYDPATGSWSEGAPNPSPWAASGTAVLDGQLYVVGGCAAETCGTTDVLRYDPVADAWTRLADYPQNTAWTSCGGIDGRVYCAGGIGPGGDSLSAYVYSPSEDEWTPVADLPLDQWAAAYAVVDGRLIVSGGAAERSSVITNETHAYDPGTDTWTRLPASGYALYRTAGACGFVKVGGSDGVYYGDLAVERLPGYTDCAPSADLPWLRVVSPAGELKPGESRTVRVLLDGRRLAAGEYLASLRVDETTPYATPPVVVRLTVG</sequence>
<keyword evidence="4 5" id="KW-0720">Serine protease</keyword>
<dbReference type="InterPro" id="IPR015915">
    <property type="entry name" value="Kelch-typ_b-propeller"/>
</dbReference>
<name>A0A1H5PB42_9ACTN</name>
<dbReference type="InterPro" id="IPR013784">
    <property type="entry name" value="Carb-bd-like_fold"/>
</dbReference>
<keyword evidence="7" id="KW-0732">Signal</keyword>
<evidence type="ECO:0000256" key="7">
    <source>
        <dbReference type="SAM" id="SignalP"/>
    </source>
</evidence>
<dbReference type="PANTHER" id="PTHR43806:SF67">
    <property type="entry name" value="EGF-LIKE DOMAIN-CONTAINING PROTEIN"/>
    <property type="match status" value="1"/>
</dbReference>
<dbReference type="EMBL" id="FNUC01000004">
    <property type="protein sequence ID" value="SEF11095.1"/>
    <property type="molecule type" value="Genomic_DNA"/>
</dbReference>
<evidence type="ECO:0000259" key="9">
    <source>
        <dbReference type="Pfam" id="PF07675"/>
    </source>
</evidence>
<evidence type="ECO:0000256" key="4">
    <source>
        <dbReference type="ARBA" id="ARBA00022825"/>
    </source>
</evidence>
<protein>
    <submittedName>
        <fullName evidence="10">Serine protease, subtilisin family</fullName>
    </submittedName>
</protein>
<feature type="region of interest" description="Disordered" evidence="6">
    <location>
        <begin position="377"/>
        <end position="402"/>
    </location>
</feature>
<dbReference type="Gene3D" id="2.120.10.80">
    <property type="entry name" value="Kelch-type beta propeller"/>
    <property type="match status" value="2"/>
</dbReference>
<dbReference type="RefSeq" id="WP_069109805.1">
    <property type="nucleotide sequence ID" value="NZ_FNUC01000004.1"/>
</dbReference>
<feature type="domain" description="Cleaved adhesin" evidence="9">
    <location>
        <begin position="671"/>
        <end position="739"/>
    </location>
</feature>
<dbReference type="SUPFAM" id="SSF49464">
    <property type="entry name" value="Carboxypeptidase regulatory domain-like"/>
    <property type="match status" value="2"/>
</dbReference>
<dbReference type="Gene3D" id="2.60.40.1120">
    <property type="entry name" value="Carboxypeptidase-like, regulatory domain"/>
    <property type="match status" value="3"/>
</dbReference>
<dbReference type="GO" id="GO:0030246">
    <property type="term" value="F:carbohydrate binding"/>
    <property type="evidence" value="ECO:0007669"/>
    <property type="project" value="InterPro"/>
</dbReference>
<dbReference type="SUPFAM" id="SSF52743">
    <property type="entry name" value="Subtilisin-like"/>
    <property type="match status" value="1"/>
</dbReference>
<evidence type="ECO:0000256" key="2">
    <source>
        <dbReference type="ARBA" id="ARBA00022670"/>
    </source>
</evidence>
<accession>A0A1H5PB42</accession>
<feature type="active site" description="Charge relay system" evidence="5">
    <location>
        <position position="418"/>
    </location>
</feature>
<feature type="active site" description="Charge relay system" evidence="5">
    <location>
        <position position="197"/>
    </location>
</feature>
<reference evidence="11" key="1">
    <citation type="submission" date="2016-10" db="EMBL/GenBank/DDBJ databases">
        <authorList>
            <person name="Varghese N."/>
            <person name="Submissions S."/>
        </authorList>
    </citation>
    <scope>NUCLEOTIDE SEQUENCE [LARGE SCALE GENOMIC DNA]</scope>
    <source>
        <strain evidence="11">DSM 45237</strain>
    </source>
</reference>
<dbReference type="Proteomes" id="UP000181980">
    <property type="component" value="Unassembled WGS sequence"/>
</dbReference>
<feature type="signal peptide" evidence="7">
    <location>
        <begin position="1"/>
        <end position="29"/>
    </location>
</feature>
<dbReference type="PROSITE" id="PS00138">
    <property type="entry name" value="SUBTILASE_SER"/>
    <property type="match status" value="1"/>
</dbReference>
<dbReference type="InterPro" id="IPR011628">
    <property type="entry name" value="Cleaved_adhesin"/>
</dbReference>
<dbReference type="SUPFAM" id="SSF49452">
    <property type="entry name" value="Starch-binding domain-like"/>
    <property type="match status" value="1"/>
</dbReference>
<dbReference type="InterPro" id="IPR006652">
    <property type="entry name" value="Kelch_1"/>
</dbReference>
<evidence type="ECO:0000259" key="8">
    <source>
        <dbReference type="Pfam" id="PF00082"/>
    </source>
</evidence>
<dbReference type="Gene3D" id="3.40.50.200">
    <property type="entry name" value="Peptidase S8/S53 domain"/>
    <property type="match status" value="1"/>
</dbReference>
<evidence type="ECO:0000313" key="11">
    <source>
        <dbReference type="Proteomes" id="UP000181980"/>
    </source>
</evidence>
<gene>
    <name evidence="10" type="ORF">SAMN04488561_4028</name>
</gene>
<evidence type="ECO:0000313" key="10">
    <source>
        <dbReference type="EMBL" id="SEF11095.1"/>
    </source>
</evidence>
<dbReference type="GO" id="GO:0006508">
    <property type="term" value="P:proteolysis"/>
    <property type="evidence" value="ECO:0007669"/>
    <property type="project" value="UniProtKB-KW"/>
</dbReference>
<dbReference type="InterPro" id="IPR036852">
    <property type="entry name" value="Peptidase_S8/S53_dom_sf"/>
</dbReference>
<dbReference type="OrthoDB" id="9813435at2"/>
<keyword evidence="3 5" id="KW-0378">Hydrolase</keyword>
<dbReference type="SUPFAM" id="SSF117281">
    <property type="entry name" value="Kelch motif"/>
    <property type="match status" value="1"/>
</dbReference>
<organism evidence="10 11">
    <name type="scientific">Jiangella alba</name>
    <dbReference type="NCBI Taxonomy" id="561176"/>
    <lineage>
        <taxon>Bacteria</taxon>
        <taxon>Bacillati</taxon>
        <taxon>Actinomycetota</taxon>
        <taxon>Actinomycetes</taxon>
        <taxon>Jiangellales</taxon>
        <taxon>Jiangellaceae</taxon>
        <taxon>Jiangella</taxon>
    </lineage>
</organism>
<comment type="similarity">
    <text evidence="1 5">Belongs to the peptidase S8 family.</text>
</comment>
<dbReference type="GO" id="GO:0004252">
    <property type="term" value="F:serine-type endopeptidase activity"/>
    <property type="evidence" value="ECO:0007669"/>
    <property type="project" value="UniProtKB-UniRule"/>
</dbReference>
<dbReference type="PROSITE" id="PS51892">
    <property type="entry name" value="SUBTILASE"/>
    <property type="match status" value="1"/>
</dbReference>
<proteinExistence type="inferred from homology"/>
<feature type="chain" id="PRO_5010190825" evidence="7">
    <location>
        <begin position="30"/>
        <end position="1353"/>
    </location>
</feature>
<dbReference type="PANTHER" id="PTHR43806">
    <property type="entry name" value="PEPTIDASE S8"/>
    <property type="match status" value="1"/>
</dbReference>
<evidence type="ECO:0000256" key="3">
    <source>
        <dbReference type="ARBA" id="ARBA00022801"/>
    </source>
</evidence>
<evidence type="ECO:0000256" key="5">
    <source>
        <dbReference type="PROSITE-ProRule" id="PRU01240"/>
    </source>
</evidence>
<feature type="region of interest" description="Disordered" evidence="6">
    <location>
        <begin position="690"/>
        <end position="710"/>
    </location>
</feature>